<gene>
    <name evidence="2" type="ORF">JRQ81_000591</name>
</gene>
<reference evidence="2" key="1">
    <citation type="journal article" date="2023" name="DNA Res.">
        <title>Chromosome-level genome assembly of Phrynocephalus forsythii using third-generation DNA sequencing and Hi-C analysis.</title>
        <authorList>
            <person name="Qi Y."/>
            <person name="Zhao W."/>
            <person name="Zhao Y."/>
            <person name="Niu C."/>
            <person name="Cao S."/>
            <person name="Zhang Y."/>
        </authorList>
    </citation>
    <scope>NUCLEOTIDE SEQUENCE</scope>
    <source>
        <tissue evidence="2">Muscle</tissue>
    </source>
</reference>
<evidence type="ECO:0000313" key="3">
    <source>
        <dbReference type="Proteomes" id="UP001142489"/>
    </source>
</evidence>
<feature type="non-terminal residue" evidence="2">
    <location>
        <position position="1"/>
    </location>
</feature>
<protein>
    <recommendedName>
        <fullName evidence="1">Reverse transcriptase Ty1/copia-type domain-containing protein</fullName>
    </recommendedName>
</protein>
<dbReference type="EMBL" id="JAPFRF010000001">
    <property type="protein sequence ID" value="KAJ7344641.1"/>
    <property type="molecule type" value="Genomic_DNA"/>
</dbReference>
<proteinExistence type="predicted"/>
<feature type="domain" description="Reverse transcriptase Ty1/copia-type" evidence="1">
    <location>
        <begin position="3"/>
        <end position="86"/>
    </location>
</feature>
<evidence type="ECO:0000313" key="2">
    <source>
        <dbReference type="EMBL" id="KAJ7344641.1"/>
    </source>
</evidence>
<dbReference type="AlphaFoldDB" id="A0A9Q1B858"/>
<sequence>KQDENGHVERYKARLVATGCSQKYGENYDETFAPVVKHKTIRVLLSLAASKKMHVEHFDVKTAFLHGEIEEELYMQQPPGHTHPKKKDLVLWWPSFRRGSMV</sequence>
<dbReference type="OrthoDB" id="10058978at2759"/>
<dbReference type="InterPro" id="IPR013103">
    <property type="entry name" value="RVT_2"/>
</dbReference>
<dbReference type="Proteomes" id="UP001142489">
    <property type="component" value="Unassembled WGS sequence"/>
</dbReference>
<keyword evidence="3" id="KW-1185">Reference proteome</keyword>
<organism evidence="2 3">
    <name type="scientific">Phrynocephalus forsythii</name>
    <dbReference type="NCBI Taxonomy" id="171643"/>
    <lineage>
        <taxon>Eukaryota</taxon>
        <taxon>Metazoa</taxon>
        <taxon>Chordata</taxon>
        <taxon>Craniata</taxon>
        <taxon>Vertebrata</taxon>
        <taxon>Euteleostomi</taxon>
        <taxon>Lepidosauria</taxon>
        <taxon>Squamata</taxon>
        <taxon>Bifurcata</taxon>
        <taxon>Unidentata</taxon>
        <taxon>Episquamata</taxon>
        <taxon>Toxicofera</taxon>
        <taxon>Iguania</taxon>
        <taxon>Acrodonta</taxon>
        <taxon>Agamidae</taxon>
        <taxon>Agaminae</taxon>
        <taxon>Phrynocephalus</taxon>
    </lineage>
</organism>
<evidence type="ECO:0000259" key="1">
    <source>
        <dbReference type="Pfam" id="PF07727"/>
    </source>
</evidence>
<dbReference type="Pfam" id="PF07727">
    <property type="entry name" value="RVT_2"/>
    <property type="match status" value="1"/>
</dbReference>
<comment type="caution">
    <text evidence="2">The sequence shown here is derived from an EMBL/GenBank/DDBJ whole genome shotgun (WGS) entry which is preliminary data.</text>
</comment>
<accession>A0A9Q1B858</accession>
<name>A0A9Q1B858_9SAUR</name>